<dbReference type="Proteomes" id="UP000034107">
    <property type="component" value="Unassembled WGS sequence"/>
</dbReference>
<dbReference type="NCBIfam" id="TIGR02753">
    <property type="entry name" value="sodN"/>
    <property type="match status" value="1"/>
</dbReference>
<dbReference type="Gene3D" id="1.20.120.400">
    <property type="entry name" value="Nickel-containing superoxide dismutase"/>
    <property type="match status" value="1"/>
</dbReference>
<evidence type="ECO:0000313" key="1">
    <source>
        <dbReference type="EMBL" id="KKU22114.1"/>
    </source>
</evidence>
<sequence length="146" mass="16627">MKFLSLKKVYAHCDIPCGIYDPHSAQVAALTVLRMLELLGESENTHDVSRYTAVKEEHAERCKREVSIIWGDFFKEEDLSGELNALVHRIMELASKAKQGKVVKQGEELVEAVNQFAEVFWRKKGVKTRRVATPYKVEAQVVIPEL</sequence>
<dbReference type="GO" id="GO:0016151">
    <property type="term" value="F:nickel cation binding"/>
    <property type="evidence" value="ECO:0007669"/>
    <property type="project" value="InterPro"/>
</dbReference>
<dbReference type="AlphaFoldDB" id="A0A0G1NND4"/>
<dbReference type="PATRIC" id="fig|1618732.3.peg.285"/>
<dbReference type="InterPro" id="IPR014123">
    <property type="entry name" value="Superoxide_dismutase_Ni-type"/>
</dbReference>
<accession>A0A0G1NND4</accession>
<dbReference type="SUPFAM" id="SSF109770">
    <property type="entry name" value="Nickel-containing superoxide dismutase, NiSOD"/>
    <property type="match status" value="1"/>
</dbReference>
<dbReference type="EMBL" id="LCLS01000006">
    <property type="protein sequence ID" value="KKU22114.1"/>
    <property type="molecule type" value="Genomic_DNA"/>
</dbReference>
<dbReference type="Pfam" id="PF09055">
    <property type="entry name" value="Sod_Ni"/>
    <property type="match status" value="1"/>
</dbReference>
<gene>
    <name evidence="1" type="ORF">UX31_C0006G0026</name>
</gene>
<proteinExistence type="predicted"/>
<organism evidence="1 2">
    <name type="scientific">Candidatus Nomurabacteria bacterium GW2011_GWA1_46_11</name>
    <dbReference type="NCBI Taxonomy" id="1618732"/>
    <lineage>
        <taxon>Bacteria</taxon>
        <taxon>Candidatus Nomuraibacteriota</taxon>
    </lineage>
</organism>
<dbReference type="GO" id="GO:0004784">
    <property type="term" value="F:superoxide dismutase activity"/>
    <property type="evidence" value="ECO:0007669"/>
    <property type="project" value="InterPro"/>
</dbReference>
<name>A0A0G1NND4_9BACT</name>
<dbReference type="InterPro" id="IPR036502">
    <property type="entry name" value="NiSOD_sf"/>
</dbReference>
<reference evidence="1 2" key="1">
    <citation type="journal article" date="2015" name="Nature">
        <title>rRNA introns, odd ribosomes, and small enigmatic genomes across a large radiation of phyla.</title>
        <authorList>
            <person name="Brown C.T."/>
            <person name="Hug L.A."/>
            <person name="Thomas B.C."/>
            <person name="Sharon I."/>
            <person name="Castelle C.J."/>
            <person name="Singh A."/>
            <person name="Wilkins M.J."/>
            <person name="Williams K.H."/>
            <person name="Banfield J.F."/>
        </authorList>
    </citation>
    <scope>NUCLEOTIDE SEQUENCE [LARGE SCALE GENOMIC DNA]</scope>
</reference>
<protein>
    <recommendedName>
        <fullName evidence="3">Superoxide dismutase, Ni</fullName>
    </recommendedName>
</protein>
<evidence type="ECO:0000313" key="2">
    <source>
        <dbReference type="Proteomes" id="UP000034107"/>
    </source>
</evidence>
<evidence type="ECO:0008006" key="3">
    <source>
        <dbReference type="Google" id="ProtNLM"/>
    </source>
</evidence>
<comment type="caution">
    <text evidence="1">The sequence shown here is derived from an EMBL/GenBank/DDBJ whole genome shotgun (WGS) entry which is preliminary data.</text>
</comment>